<dbReference type="Proteomes" id="UP000821845">
    <property type="component" value="Chromosome 9"/>
</dbReference>
<gene>
    <name evidence="1" type="ORF">HPB50_011661</name>
</gene>
<evidence type="ECO:0000313" key="1">
    <source>
        <dbReference type="EMBL" id="KAH6922274.1"/>
    </source>
</evidence>
<dbReference type="EMBL" id="CM023489">
    <property type="protein sequence ID" value="KAH6922274.1"/>
    <property type="molecule type" value="Genomic_DNA"/>
</dbReference>
<keyword evidence="2" id="KW-1185">Reference proteome</keyword>
<protein>
    <submittedName>
        <fullName evidence="1">Uncharacterized protein</fullName>
    </submittedName>
</protein>
<organism evidence="1 2">
    <name type="scientific">Hyalomma asiaticum</name>
    <name type="common">Tick</name>
    <dbReference type="NCBI Taxonomy" id="266040"/>
    <lineage>
        <taxon>Eukaryota</taxon>
        <taxon>Metazoa</taxon>
        <taxon>Ecdysozoa</taxon>
        <taxon>Arthropoda</taxon>
        <taxon>Chelicerata</taxon>
        <taxon>Arachnida</taxon>
        <taxon>Acari</taxon>
        <taxon>Parasitiformes</taxon>
        <taxon>Ixodida</taxon>
        <taxon>Ixodoidea</taxon>
        <taxon>Ixodidae</taxon>
        <taxon>Hyalomminae</taxon>
        <taxon>Hyalomma</taxon>
    </lineage>
</organism>
<accession>A0ACB7RKB3</accession>
<name>A0ACB7RKB3_HYAAI</name>
<comment type="caution">
    <text evidence="1">The sequence shown here is derived from an EMBL/GenBank/DDBJ whole genome shotgun (WGS) entry which is preliminary data.</text>
</comment>
<sequence>MADESSHRNTPSSSKNFDDECNTGREGSGSDDDSDPPLDFACSHRHERPRQHGASLLSSESDVAPRPCSEDYGSNSSAPLDLAGKTQEATLAKEENKIQYPVADASSHVPSKGGKTLEHSHFSERRKRLHSHEQAQREERGSSSESMKGMLRRTLDLILEQIAFLISTPYQMTLQSK</sequence>
<proteinExistence type="predicted"/>
<reference evidence="1" key="1">
    <citation type="submission" date="2020-05" db="EMBL/GenBank/DDBJ databases">
        <title>Large-scale comparative analyses of tick genomes elucidate their genetic diversity and vector capacities.</title>
        <authorList>
            <person name="Jia N."/>
            <person name="Wang J."/>
            <person name="Shi W."/>
            <person name="Du L."/>
            <person name="Sun Y."/>
            <person name="Zhan W."/>
            <person name="Jiang J."/>
            <person name="Wang Q."/>
            <person name="Zhang B."/>
            <person name="Ji P."/>
            <person name="Sakyi L.B."/>
            <person name="Cui X."/>
            <person name="Yuan T."/>
            <person name="Jiang B."/>
            <person name="Yang W."/>
            <person name="Lam T.T.-Y."/>
            <person name="Chang Q."/>
            <person name="Ding S."/>
            <person name="Wang X."/>
            <person name="Zhu J."/>
            <person name="Ruan X."/>
            <person name="Zhao L."/>
            <person name="Wei J."/>
            <person name="Que T."/>
            <person name="Du C."/>
            <person name="Cheng J."/>
            <person name="Dai P."/>
            <person name="Han X."/>
            <person name="Huang E."/>
            <person name="Gao Y."/>
            <person name="Liu J."/>
            <person name="Shao H."/>
            <person name="Ye R."/>
            <person name="Li L."/>
            <person name="Wei W."/>
            <person name="Wang X."/>
            <person name="Wang C."/>
            <person name="Yang T."/>
            <person name="Huo Q."/>
            <person name="Li W."/>
            <person name="Guo W."/>
            <person name="Chen H."/>
            <person name="Zhou L."/>
            <person name="Ni X."/>
            <person name="Tian J."/>
            <person name="Zhou Y."/>
            <person name="Sheng Y."/>
            <person name="Liu T."/>
            <person name="Pan Y."/>
            <person name="Xia L."/>
            <person name="Li J."/>
            <person name="Zhao F."/>
            <person name="Cao W."/>
        </authorList>
    </citation>
    <scope>NUCLEOTIDE SEQUENCE</scope>
    <source>
        <strain evidence="1">Hyas-2018</strain>
    </source>
</reference>
<evidence type="ECO:0000313" key="2">
    <source>
        <dbReference type="Proteomes" id="UP000821845"/>
    </source>
</evidence>